<organism evidence="4 5">
    <name type="scientific">Achromobacter insuavis AXX-A</name>
    <dbReference type="NCBI Taxonomy" id="1003200"/>
    <lineage>
        <taxon>Bacteria</taxon>
        <taxon>Pseudomonadati</taxon>
        <taxon>Pseudomonadota</taxon>
        <taxon>Betaproteobacteria</taxon>
        <taxon>Burkholderiales</taxon>
        <taxon>Alcaligenaceae</taxon>
        <taxon>Achromobacter</taxon>
    </lineage>
</organism>
<dbReference type="InterPro" id="IPR002196">
    <property type="entry name" value="Glyco_hydro_24"/>
</dbReference>
<comment type="similarity">
    <text evidence="3">Belongs to the glycosyl hydrolase 24 family.</text>
</comment>
<keyword evidence="1 3" id="KW-0929">Antimicrobial</keyword>
<comment type="caution">
    <text evidence="4">The sequence shown here is derived from an EMBL/GenBank/DDBJ whole genome shotgun (WGS) entry which is preliminary data.</text>
</comment>
<dbReference type="AlphaFoldDB" id="F7T9E2"/>
<evidence type="ECO:0000256" key="3">
    <source>
        <dbReference type="RuleBase" id="RU003788"/>
    </source>
</evidence>
<name>F7T9E2_9BURK</name>
<dbReference type="Pfam" id="PF00959">
    <property type="entry name" value="Phage_lysozyme"/>
    <property type="match status" value="1"/>
</dbReference>
<evidence type="ECO:0000256" key="2">
    <source>
        <dbReference type="ARBA" id="ARBA00022638"/>
    </source>
</evidence>
<dbReference type="eggNOG" id="COG3772">
    <property type="taxonomic scope" value="Bacteria"/>
</dbReference>
<dbReference type="SUPFAM" id="SSF53955">
    <property type="entry name" value="Lysozyme-like"/>
    <property type="match status" value="1"/>
</dbReference>
<dbReference type="HOGENOM" id="CLU_1500382_0_0_4"/>
<dbReference type="Gene3D" id="1.10.530.40">
    <property type="match status" value="1"/>
</dbReference>
<dbReference type="OrthoDB" id="8808803at2"/>
<evidence type="ECO:0000313" key="5">
    <source>
        <dbReference type="Proteomes" id="UP000004853"/>
    </source>
</evidence>
<dbReference type="GO" id="GO:0031640">
    <property type="term" value="P:killing of cells of another organism"/>
    <property type="evidence" value="ECO:0007669"/>
    <property type="project" value="UniProtKB-KW"/>
</dbReference>
<accession>F7T9E2</accession>
<dbReference type="GO" id="GO:0003796">
    <property type="term" value="F:lysozyme activity"/>
    <property type="evidence" value="ECO:0007669"/>
    <property type="project" value="UniProtKB-EC"/>
</dbReference>
<protein>
    <recommendedName>
        <fullName evidence="3">Lysozyme</fullName>
        <ecNumber evidence="3">3.2.1.17</ecNumber>
    </recommendedName>
</protein>
<dbReference type="GO" id="GO:0016998">
    <property type="term" value="P:cell wall macromolecule catabolic process"/>
    <property type="evidence" value="ECO:0007669"/>
    <property type="project" value="InterPro"/>
</dbReference>
<dbReference type="InterPro" id="IPR051018">
    <property type="entry name" value="Bacteriophage_GH24"/>
</dbReference>
<dbReference type="GO" id="GO:0042742">
    <property type="term" value="P:defense response to bacterium"/>
    <property type="evidence" value="ECO:0007669"/>
    <property type="project" value="UniProtKB-KW"/>
</dbReference>
<dbReference type="EMBL" id="AFRQ01000133">
    <property type="protein sequence ID" value="EGP43102.1"/>
    <property type="molecule type" value="Genomic_DNA"/>
</dbReference>
<evidence type="ECO:0000256" key="1">
    <source>
        <dbReference type="ARBA" id="ARBA00022529"/>
    </source>
</evidence>
<keyword evidence="3" id="KW-0326">Glycosidase</keyword>
<dbReference type="EC" id="3.2.1.17" evidence="3"/>
<evidence type="ECO:0000313" key="4">
    <source>
        <dbReference type="EMBL" id="EGP43102.1"/>
    </source>
</evidence>
<dbReference type="GO" id="GO:0009253">
    <property type="term" value="P:peptidoglycan catabolic process"/>
    <property type="evidence" value="ECO:0007669"/>
    <property type="project" value="InterPro"/>
</dbReference>
<keyword evidence="3" id="KW-0378">Hydrolase</keyword>
<reference evidence="4 5" key="1">
    <citation type="submission" date="2011-06" db="EMBL/GenBank/DDBJ databases">
        <authorList>
            <person name="Bador J."/>
            <person name="Amoureux L."/>
            <person name="Neuwirth C."/>
        </authorList>
    </citation>
    <scope>NUCLEOTIDE SEQUENCE [LARGE SCALE GENOMIC DNA]</scope>
    <source>
        <strain evidence="4 5">AXX-A</strain>
    </source>
</reference>
<dbReference type="PANTHER" id="PTHR38107:SF3">
    <property type="entry name" value="LYSOZYME RRRD-RELATED"/>
    <property type="match status" value="1"/>
</dbReference>
<keyword evidence="2 3" id="KW-0081">Bacteriolytic enzyme</keyword>
<proteinExistence type="inferred from homology"/>
<dbReference type="PANTHER" id="PTHR38107">
    <property type="match status" value="1"/>
</dbReference>
<comment type="catalytic activity">
    <reaction evidence="3">
        <text>Hydrolysis of (1-&gt;4)-beta-linkages between N-acetylmuramic acid and N-acetyl-D-glucosamine residues in a peptidoglycan and between N-acetyl-D-glucosamine residues in chitodextrins.</text>
        <dbReference type="EC" id="3.2.1.17"/>
    </reaction>
</comment>
<gene>
    <name evidence="4" type="ORF">AXXA_27940</name>
</gene>
<dbReference type="InterPro" id="IPR023346">
    <property type="entry name" value="Lysozyme-like_dom_sf"/>
</dbReference>
<dbReference type="RefSeq" id="WP_006395573.1">
    <property type="nucleotide sequence ID" value="NZ_GL982453.1"/>
</dbReference>
<dbReference type="PATRIC" id="fig|1003200.3.peg.5522"/>
<dbReference type="Proteomes" id="UP000004853">
    <property type="component" value="Unassembled WGS sequence"/>
</dbReference>
<dbReference type="InterPro" id="IPR023347">
    <property type="entry name" value="Lysozyme_dom_sf"/>
</dbReference>
<sequence>MKLGTKVAGGAGALIASGVLAVFSPTLQTFLGKWEGESQNVVYADKLASGLPTVCKGITKHTSPEPLVVGDYWSPQRCEQVERLVVSKGQLQLADCIDVVISQPIFDALSSHAHNFGTPSTCASRAVGLINAGRLADGCKALAHAPSGVPVWSYVTAVDGRKVFVQGLYNRRLDEVKLCLSGLH</sequence>